<dbReference type="Gene3D" id="3.30.700.10">
    <property type="entry name" value="Glycoprotein, Type 4 Pilin"/>
    <property type="match status" value="1"/>
</dbReference>
<dbReference type="SUPFAM" id="SSF54523">
    <property type="entry name" value="Pili subunits"/>
    <property type="match status" value="1"/>
</dbReference>
<dbReference type="InterPro" id="IPR045584">
    <property type="entry name" value="Pilin-like"/>
</dbReference>
<keyword evidence="2" id="KW-0812">Transmembrane</keyword>
<dbReference type="GO" id="GO:0015628">
    <property type="term" value="P:protein secretion by the type II secretion system"/>
    <property type="evidence" value="ECO:0007669"/>
    <property type="project" value="InterPro"/>
</dbReference>
<feature type="transmembrane region" description="Helical" evidence="2">
    <location>
        <begin position="6"/>
        <end position="28"/>
    </location>
</feature>
<dbReference type="GO" id="GO:0015627">
    <property type="term" value="C:type II protein secretion system complex"/>
    <property type="evidence" value="ECO:0007669"/>
    <property type="project" value="InterPro"/>
</dbReference>
<dbReference type="EMBL" id="CAAJGR010000072">
    <property type="protein sequence ID" value="VHO02585.1"/>
    <property type="molecule type" value="Genomic_DNA"/>
</dbReference>
<keyword evidence="2" id="KW-0472">Membrane</keyword>
<evidence type="ECO:0000256" key="1">
    <source>
        <dbReference type="ARBA" id="ARBA00022481"/>
    </source>
</evidence>
<dbReference type="InterPro" id="IPR031982">
    <property type="entry name" value="PilE-like"/>
</dbReference>
<evidence type="ECO:0000256" key="2">
    <source>
        <dbReference type="SAM" id="Phobius"/>
    </source>
</evidence>
<accession>A0A486XKC3</accession>
<reference evidence="3" key="1">
    <citation type="submission" date="2019-04" db="EMBL/GenBank/DDBJ databases">
        <authorList>
            <person name="Brambilla D."/>
        </authorList>
    </citation>
    <scope>NUCLEOTIDE SEQUENCE</scope>
    <source>
        <strain evidence="3">BAL1</strain>
    </source>
</reference>
<dbReference type="AlphaFoldDB" id="A0A486XKC3"/>
<dbReference type="Pfam" id="PF07963">
    <property type="entry name" value="N_methyl"/>
    <property type="match status" value="1"/>
</dbReference>
<dbReference type="GO" id="GO:0043683">
    <property type="term" value="P:type IV pilus assembly"/>
    <property type="evidence" value="ECO:0007669"/>
    <property type="project" value="InterPro"/>
</dbReference>
<keyword evidence="1" id="KW-0488">Methylation</keyword>
<dbReference type="PRINTS" id="PR00813">
    <property type="entry name" value="BCTERIALGSPG"/>
</dbReference>
<dbReference type="Pfam" id="PF16732">
    <property type="entry name" value="ComP_DUS"/>
    <property type="match status" value="1"/>
</dbReference>
<sequence length="134" mass="14754">MKSGQTAYSLIELLLALAILGILLAVSYPSYQRHVLRSYRAEAMADLLLLANSLEQYRADNGSYSDNFTELGRPTLSESGRYEFTITLSEAGQAFVVTADALGVQRADTECGQFSLNQFGQRNTSGTYPVSCWH</sequence>
<name>A0A486XKC3_9GAMM</name>
<organism evidence="3">
    <name type="scientific">Rheinheimera sp. BAL341</name>
    <dbReference type="NCBI Taxonomy" id="1708203"/>
    <lineage>
        <taxon>Bacteria</taxon>
        <taxon>Pseudomonadati</taxon>
        <taxon>Pseudomonadota</taxon>
        <taxon>Gammaproteobacteria</taxon>
        <taxon>Chromatiales</taxon>
        <taxon>Chromatiaceae</taxon>
        <taxon>Rheinheimera</taxon>
    </lineage>
</organism>
<proteinExistence type="predicted"/>
<protein>
    <submittedName>
        <fullName evidence="3">Type IV pilus biogenesis protein PilE</fullName>
    </submittedName>
</protein>
<gene>
    <name evidence="3" type="ORF">BAL341_927</name>
</gene>
<dbReference type="NCBIfam" id="TIGR02532">
    <property type="entry name" value="IV_pilin_GFxxxE"/>
    <property type="match status" value="1"/>
</dbReference>
<keyword evidence="2" id="KW-1133">Transmembrane helix</keyword>
<dbReference type="InterPro" id="IPR012902">
    <property type="entry name" value="N_methyl_site"/>
</dbReference>
<evidence type="ECO:0000313" key="3">
    <source>
        <dbReference type="EMBL" id="VHO02585.1"/>
    </source>
</evidence>
<dbReference type="InterPro" id="IPR000983">
    <property type="entry name" value="Bac_GSPG_pilin"/>
</dbReference>